<sequence length="377" mass="40600">MTTELLSGLRSAVWLDQQTFPPLQWMIPGIVPEGFSLLVGGPKMGKSWMSLDFALAVASGGKALGKVPVGPARPVLLMALEDGDRRLQERMRKLTLGRALPNGLDYLTDVKPALVVDTIEAWMERLPNCGPAPLVILDTLGKAMPPTRSGESGYVNDYLFTASLKRIVDDWPGSALLALHHDRKMGADDFVQQVSGTNGIAGAADSILLLARKRQEADGIIRVTGRDVDEDEYALHFDGQWTVVGDNLAQAAREAATRREQGNLGDDQGNILRHVNAHPEGVRAADVAEALDIDADKAGKYLRRLAESGRITKTGRGIFTPSETTVRSVRSVRTEEGRSAQTDTTDTSDTFFCTGCGEPLHPSLVAAGDTMHMGCSA</sequence>
<keyword evidence="2" id="KW-1185">Reference proteome</keyword>
<accession>A0A5Q2FHV3</accession>
<evidence type="ECO:0000313" key="2">
    <source>
        <dbReference type="Proteomes" id="UP000386847"/>
    </source>
</evidence>
<dbReference type="AlphaFoldDB" id="A0A5Q2FHV3"/>
<dbReference type="RefSeq" id="WP_153573272.1">
    <property type="nucleotide sequence ID" value="NZ_CP045725.1"/>
</dbReference>
<protein>
    <submittedName>
        <fullName evidence="1">AAA family ATPase</fullName>
    </submittedName>
</protein>
<dbReference type="InterPro" id="IPR027417">
    <property type="entry name" value="P-loop_NTPase"/>
</dbReference>
<dbReference type="Proteomes" id="UP000386847">
    <property type="component" value="Chromosome"/>
</dbReference>
<gene>
    <name evidence="1" type="ORF">Rai3103_15140</name>
</gene>
<dbReference type="SUPFAM" id="SSF46785">
    <property type="entry name" value="Winged helix' DNA-binding domain"/>
    <property type="match status" value="1"/>
</dbReference>
<dbReference type="SUPFAM" id="SSF52540">
    <property type="entry name" value="P-loop containing nucleoside triphosphate hydrolases"/>
    <property type="match status" value="1"/>
</dbReference>
<name>A0A5Q2FHV3_9ACTN</name>
<organism evidence="1 2">
    <name type="scientific">Raineyella fluvialis</name>
    <dbReference type="NCBI Taxonomy" id="2662261"/>
    <lineage>
        <taxon>Bacteria</taxon>
        <taxon>Bacillati</taxon>
        <taxon>Actinomycetota</taxon>
        <taxon>Actinomycetes</taxon>
        <taxon>Propionibacteriales</taxon>
        <taxon>Propionibacteriaceae</taxon>
        <taxon>Raineyella</taxon>
    </lineage>
</organism>
<dbReference type="Gene3D" id="3.40.50.300">
    <property type="entry name" value="P-loop containing nucleotide triphosphate hydrolases"/>
    <property type="match status" value="1"/>
</dbReference>
<dbReference type="Pfam" id="PF13481">
    <property type="entry name" value="AAA_25"/>
    <property type="match status" value="1"/>
</dbReference>
<evidence type="ECO:0000313" key="1">
    <source>
        <dbReference type="EMBL" id="QGF24743.1"/>
    </source>
</evidence>
<dbReference type="InterPro" id="IPR036390">
    <property type="entry name" value="WH_DNA-bd_sf"/>
</dbReference>
<reference evidence="1 2" key="1">
    <citation type="submission" date="2019-10" db="EMBL/GenBank/DDBJ databases">
        <title>Genomic analysis of Raineyella sp. CBA3103.</title>
        <authorList>
            <person name="Roh S.W."/>
        </authorList>
    </citation>
    <scope>NUCLEOTIDE SEQUENCE [LARGE SCALE GENOMIC DNA]</scope>
    <source>
        <strain evidence="1 2">CBA3103</strain>
    </source>
</reference>
<proteinExistence type="predicted"/>
<dbReference type="KEGG" id="rain:Rai3103_15140"/>
<dbReference type="EMBL" id="CP045725">
    <property type="protein sequence ID" value="QGF24743.1"/>
    <property type="molecule type" value="Genomic_DNA"/>
</dbReference>